<dbReference type="Gene3D" id="2.40.50.140">
    <property type="entry name" value="Nucleic acid-binding proteins"/>
    <property type="match status" value="2"/>
</dbReference>
<evidence type="ECO:0000256" key="1">
    <source>
        <dbReference type="ARBA" id="ARBA00001849"/>
    </source>
</evidence>
<evidence type="ECO:0000256" key="3">
    <source>
        <dbReference type="ARBA" id="ARBA00022490"/>
    </source>
</evidence>
<dbReference type="InterPro" id="IPR050180">
    <property type="entry name" value="RNR_Ribonuclease"/>
</dbReference>
<evidence type="ECO:0000256" key="4">
    <source>
        <dbReference type="ARBA" id="ARBA00022722"/>
    </source>
</evidence>
<dbReference type="InterPro" id="IPR040476">
    <property type="entry name" value="CSD2"/>
</dbReference>
<dbReference type="NCBIfam" id="TIGR00358">
    <property type="entry name" value="3_prime_RNase"/>
    <property type="match status" value="1"/>
</dbReference>
<comment type="function">
    <text evidence="8">3'-5' exoribonuclease that releases 5'-nucleoside monophosphates and is involved in maturation of structured RNAs.</text>
</comment>
<dbReference type="Pfam" id="PF08206">
    <property type="entry name" value="OB_RNB"/>
    <property type="match status" value="1"/>
</dbReference>
<evidence type="ECO:0000256" key="6">
    <source>
        <dbReference type="ARBA" id="ARBA00022839"/>
    </source>
</evidence>
<dbReference type="GO" id="GO:0003723">
    <property type="term" value="F:RNA binding"/>
    <property type="evidence" value="ECO:0007669"/>
    <property type="project" value="UniProtKB-UniRule"/>
</dbReference>
<dbReference type="PROSITE" id="PS50126">
    <property type="entry name" value="S1"/>
    <property type="match status" value="1"/>
</dbReference>
<dbReference type="HAMAP" id="MF_01895">
    <property type="entry name" value="RNase_R"/>
    <property type="match status" value="1"/>
</dbReference>
<accession>A0AAN4UCH3</accession>
<dbReference type="SMART" id="SM00316">
    <property type="entry name" value="S1"/>
    <property type="match status" value="1"/>
</dbReference>
<dbReference type="Pfam" id="PF00773">
    <property type="entry name" value="RNB"/>
    <property type="match status" value="1"/>
</dbReference>
<dbReference type="GeneID" id="69985354"/>
<name>A0AAN4UCH3_9ENTE</name>
<dbReference type="InterPro" id="IPR022966">
    <property type="entry name" value="RNase_II/R_CS"/>
</dbReference>
<evidence type="ECO:0000313" key="11">
    <source>
        <dbReference type="EMBL" id="GEQ49871.1"/>
    </source>
</evidence>
<evidence type="ECO:0000256" key="7">
    <source>
        <dbReference type="ARBA" id="ARBA00022884"/>
    </source>
</evidence>
<comment type="subcellular location">
    <subcellularLocation>
        <location evidence="2 8">Cytoplasm</location>
    </subcellularLocation>
</comment>
<evidence type="ECO:0000313" key="14">
    <source>
        <dbReference type="Proteomes" id="UP000886607"/>
    </source>
</evidence>
<dbReference type="GO" id="GO:0006402">
    <property type="term" value="P:mRNA catabolic process"/>
    <property type="evidence" value="ECO:0007669"/>
    <property type="project" value="TreeGrafter"/>
</dbReference>
<dbReference type="InterPro" id="IPR004476">
    <property type="entry name" value="RNase_II/RNase_R"/>
</dbReference>
<evidence type="ECO:0000259" key="10">
    <source>
        <dbReference type="PROSITE" id="PS50126"/>
    </source>
</evidence>
<dbReference type="GO" id="GO:0005829">
    <property type="term" value="C:cytosol"/>
    <property type="evidence" value="ECO:0007669"/>
    <property type="project" value="TreeGrafter"/>
</dbReference>
<dbReference type="InterPro" id="IPR001900">
    <property type="entry name" value="RNase_II/R"/>
</dbReference>
<sequence length="775" mass="87839">MKETIKTKVLHFMENSSKKSFSMEEIAENLGLAKSDDFKALVQTIATMEREELVVFNKKGKVKLPTKQVLLEGTFRANERGFGFVTIDPEEDDVYIGKEHTGYAMDGDLVAVDIIKPADPADGLGAEGQIVEIRQRNTTQVVGEFQLFSEEEIADTDLYGVIIPKEKKLAGFKVLISAVGLRPVDGNIVIAEITHYPEKGYADSLEGMVKNVIGHKDEPGMDILSVLAAHHVPTEFSEEVLEQANQVPDSIHPDDYPDRKNRQDQMIVTIDGEEAKDLDDAVSVKKLDNGHFFLAVHIADVSYYVTENSPLDKEALERGTSVYLTDRVVPMLPQRLSNGICSLNPKVPRLAMSCEMEVDAQGNVVSSDIFPSVIQTNERMTYTAINEILEDENPKTMAQYQDLVPMFQAMKELHECLEAMRTKRGALTFEDNEAQVVVDESGHPLDIVLRQRGIGERIIESFMLCANETIAKHYQQLNLPFIYRIHEEPKEEKIQQFFDFAATLGILVKSKKGTISPKDLQEVVERAAEKPESMVINTMLLRSMQQARYSEENVGHYGLAAEYYTHFTSPIRRYPDLLVHRLIRSYSKDTSKANQSKWAKEIPDIAQHSSDMERRAVDCERDVDSMKKAEYMQDHIDEEFDGVISSVVKFGFFVELPNTIEGLIHVSELQNDYFQFVESQLALVGERTNQTFKIGQQVKVRVTKADPETREVDFELVDAQEVAPPQQKKQQNRKQRRKNQEDIPAKKKDKNGKKGKNKKKQPFYKGAPKGTKKKR</sequence>
<dbReference type="EMBL" id="BKBQ01000026">
    <property type="protein sequence ID" value="GEQ54853.1"/>
    <property type="molecule type" value="Genomic_DNA"/>
</dbReference>
<dbReference type="NCBIfam" id="TIGR02063">
    <property type="entry name" value="RNase_R"/>
    <property type="match status" value="1"/>
</dbReference>
<feature type="compositionally biased region" description="Basic residues" evidence="9">
    <location>
        <begin position="747"/>
        <end position="762"/>
    </location>
</feature>
<protein>
    <recommendedName>
        <fullName evidence="8">Ribonuclease R</fullName>
        <shortName evidence="8">RNase R</shortName>
        <ecNumber evidence="8">3.1.13.1</ecNumber>
    </recommendedName>
</protein>
<comment type="similarity">
    <text evidence="8">Belongs to the RNR ribonuclease family. RNase R subfamily.</text>
</comment>
<dbReference type="CDD" id="cd04471">
    <property type="entry name" value="S1_RNase_R"/>
    <property type="match status" value="1"/>
</dbReference>
<evidence type="ECO:0000313" key="12">
    <source>
        <dbReference type="EMBL" id="GEQ54853.1"/>
    </source>
</evidence>
<dbReference type="EMBL" id="BKBO01000027">
    <property type="protein sequence ID" value="GEQ49871.1"/>
    <property type="molecule type" value="Genomic_DNA"/>
</dbReference>
<gene>
    <name evidence="12" type="primary">vacB</name>
    <name evidence="8" type="synonym">rnr</name>
    <name evidence="11" type="ORF">TK11N_17230</name>
    <name evidence="12" type="ORF">TK2N_16970</name>
</gene>
<evidence type="ECO:0000313" key="13">
    <source>
        <dbReference type="Proteomes" id="UP000886597"/>
    </source>
</evidence>
<proteinExistence type="inferred from homology"/>
<dbReference type="PANTHER" id="PTHR23355">
    <property type="entry name" value="RIBONUCLEASE"/>
    <property type="match status" value="1"/>
</dbReference>
<keyword evidence="5 8" id="KW-0378">Hydrolase</keyword>
<dbReference type="Pfam" id="PF17876">
    <property type="entry name" value="CSD2"/>
    <property type="match status" value="1"/>
</dbReference>
<dbReference type="SMART" id="SM00955">
    <property type="entry name" value="RNB"/>
    <property type="match status" value="1"/>
</dbReference>
<dbReference type="Proteomes" id="UP000886607">
    <property type="component" value="Unassembled WGS sequence"/>
</dbReference>
<dbReference type="AlphaFoldDB" id="A0AAN4UCH3"/>
<keyword evidence="6 8" id="KW-0269">Exonuclease</keyword>
<evidence type="ECO:0000256" key="5">
    <source>
        <dbReference type="ARBA" id="ARBA00022801"/>
    </source>
</evidence>
<dbReference type="InterPro" id="IPR013223">
    <property type="entry name" value="RNase_B_OB_dom"/>
</dbReference>
<dbReference type="InterPro" id="IPR011805">
    <property type="entry name" value="RNase_R"/>
</dbReference>
<feature type="region of interest" description="Disordered" evidence="9">
    <location>
        <begin position="715"/>
        <end position="775"/>
    </location>
</feature>
<feature type="domain" description="S1 motif" evidence="10">
    <location>
        <begin position="637"/>
        <end position="717"/>
    </location>
</feature>
<dbReference type="Proteomes" id="UP000886597">
    <property type="component" value="Unassembled WGS sequence"/>
</dbReference>
<dbReference type="EC" id="3.1.13.1" evidence="8"/>
<dbReference type="PROSITE" id="PS01175">
    <property type="entry name" value="RIBONUCLEASE_II"/>
    <property type="match status" value="1"/>
</dbReference>
<comment type="catalytic activity">
    <reaction evidence="1 8">
        <text>Exonucleolytic cleavage in the 3'- to 5'-direction to yield nucleoside 5'-phosphates.</text>
        <dbReference type="EC" id="3.1.13.1"/>
    </reaction>
</comment>
<dbReference type="SUPFAM" id="SSF50249">
    <property type="entry name" value="Nucleic acid-binding proteins"/>
    <property type="match status" value="4"/>
</dbReference>
<evidence type="ECO:0000256" key="8">
    <source>
        <dbReference type="HAMAP-Rule" id="MF_01895"/>
    </source>
</evidence>
<dbReference type="RefSeq" id="WP_124005910.1">
    <property type="nucleotide sequence ID" value="NZ_BJYN01000021.1"/>
</dbReference>
<reference evidence="12" key="1">
    <citation type="submission" date="2019-08" db="EMBL/GenBank/DDBJ databases">
        <authorList>
            <person name="Ishikawa M."/>
            <person name="Suzuki T."/>
            <person name="Matsutani M."/>
        </authorList>
    </citation>
    <scope>NUCLEOTIDE SEQUENCE</scope>
    <source>
        <strain evidence="12">7C1</strain>
        <strain evidence="11">8C4</strain>
    </source>
</reference>
<reference evidence="12" key="2">
    <citation type="journal article" date="2020" name="Int. Dairy J.">
        <title>Lactic acid bacterial diversity in Brie cheese focusing on salt concentration and pH of isolation medium and characterisation of halophilic and alkaliphilic lactic acid bacterial isolates.</title>
        <authorList>
            <person name="Unno R."/>
            <person name="Matsutani M."/>
            <person name="Suzuki T."/>
            <person name="Kodama K."/>
            <person name="Matsushita H."/>
            <person name="Yamasato K."/>
            <person name="Koizumi Y."/>
            <person name="Ishikawa M."/>
        </authorList>
    </citation>
    <scope>NUCLEOTIDE SEQUENCE</scope>
    <source>
        <strain evidence="12">7C1</strain>
        <strain evidence="11">8C4</strain>
    </source>
</reference>
<dbReference type="InterPro" id="IPR003029">
    <property type="entry name" value="S1_domain"/>
</dbReference>
<comment type="caution">
    <text evidence="12">The sequence shown here is derived from an EMBL/GenBank/DDBJ whole genome shotgun (WGS) entry which is preliminary data.</text>
</comment>
<keyword evidence="4 8" id="KW-0540">Nuclease</keyword>
<evidence type="ECO:0000256" key="2">
    <source>
        <dbReference type="ARBA" id="ARBA00004496"/>
    </source>
</evidence>
<dbReference type="Pfam" id="PF00575">
    <property type="entry name" value="S1"/>
    <property type="match status" value="1"/>
</dbReference>
<evidence type="ECO:0000256" key="9">
    <source>
        <dbReference type="SAM" id="MobiDB-lite"/>
    </source>
</evidence>
<keyword evidence="3 8" id="KW-0963">Cytoplasm</keyword>
<dbReference type="GO" id="GO:0008859">
    <property type="term" value="F:exoribonuclease II activity"/>
    <property type="evidence" value="ECO:0007669"/>
    <property type="project" value="UniProtKB-UniRule"/>
</dbReference>
<organism evidence="12 13">
    <name type="scientific">Tetragenococcus koreensis</name>
    <dbReference type="NCBI Taxonomy" id="290335"/>
    <lineage>
        <taxon>Bacteria</taxon>
        <taxon>Bacillati</taxon>
        <taxon>Bacillota</taxon>
        <taxon>Bacilli</taxon>
        <taxon>Lactobacillales</taxon>
        <taxon>Enterococcaceae</taxon>
        <taxon>Tetragenococcus</taxon>
    </lineage>
</organism>
<dbReference type="KEGG" id="tkr:C7K43_05285"/>
<dbReference type="PANTHER" id="PTHR23355:SF9">
    <property type="entry name" value="DIS3-LIKE EXONUCLEASE 2"/>
    <property type="match status" value="1"/>
</dbReference>
<dbReference type="InterPro" id="IPR012340">
    <property type="entry name" value="NA-bd_OB-fold"/>
</dbReference>
<keyword evidence="14" id="KW-1185">Reference proteome</keyword>
<keyword evidence="7 8" id="KW-0694">RNA-binding</keyword>